<dbReference type="Pfam" id="PF16575">
    <property type="entry name" value="CLP1_P"/>
    <property type="match status" value="1"/>
</dbReference>
<dbReference type="STRING" id="1280837.A0A316VK11"/>
<dbReference type="PANTHER" id="PTHR12755">
    <property type="entry name" value="CLEAVAGE/POLYADENYLATION FACTOR IA SUBUNIT CLP1P"/>
    <property type="match status" value="1"/>
</dbReference>
<dbReference type="Pfam" id="PF06807">
    <property type="entry name" value="Clp1"/>
    <property type="match status" value="1"/>
</dbReference>
<feature type="domain" description="Clp1 N-terminal" evidence="11">
    <location>
        <begin position="13"/>
        <end position="113"/>
    </location>
</feature>
<evidence type="ECO:0000259" key="12">
    <source>
        <dbReference type="Pfam" id="PF16575"/>
    </source>
</evidence>
<dbReference type="GO" id="GO:0005524">
    <property type="term" value="F:ATP binding"/>
    <property type="evidence" value="ECO:0007669"/>
    <property type="project" value="UniProtKB-UniRule"/>
</dbReference>
<dbReference type="GO" id="GO:0006388">
    <property type="term" value="P:tRNA splicing, via endonucleolytic cleavage and ligation"/>
    <property type="evidence" value="ECO:0007669"/>
    <property type="project" value="TreeGrafter"/>
</dbReference>
<dbReference type="OrthoDB" id="258143at2759"/>
<dbReference type="InParanoid" id="A0A316VK11"/>
<feature type="binding site" evidence="8">
    <location>
        <position position="19"/>
    </location>
    <ligand>
        <name>ATP</name>
        <dbReference type="ChEBI" id="CHEBI:30616"/>
    </ligand>
</feature>
<dbReference type="SUPFAM" id="SSF52540">
    <property type="entry name" value="P-loop containing nucleoside triphosphate hydrolases"/>
    <property type="match status" value="1"/>
</dbReference>
<accession>A0A316VK11</accession>
<dbReference type="Pfam" id="PF16573">
    <property type="entry name" value="CLP1_N"/>
    <property type="match status" value="1"/>
</dbReference>
<dbReference type="EMBL" id="KZ819603">
    <property type="protein sequence ID" value="PWN36361.1"/>
    <property type="molecule type" value="Genomic_DNA"/>
</dbReference>
<comment type="function">
    <text evidence="8">Required for endonucleolytic cleavage during polyadenylation-dependent pre-mRNA 3'-end formation.</text>
</comment>
<protein>
    <recommendedName>
        <fullName evidence="3">Polynucleotide 5'-hydroxyl-kinase GRC3</fullName>
    </recommendedName>
    <alternativeName>
        <fullName evidence="2">Polynucleotide 5'-hydroxyl-kinase grc3</fullName>
    </alternativeName>
</protein>
<dbReference type="Proteomes" id="UP000245771">
    <property type="component" value="Unassembled WGS sequence"/>
</dbReference>
<dbReference type="Gene3D" id="2.60.120.1030">
    <property type="entry name" value="Clp1, DNA binding domain"/>
    <property type="match status" value="1"/>
</dbReference>
<evidence type="ECO:0000256" key="4">
    <source>
        <dbReference type="ARBA" id="ARBA00022664"/>
    </source>
</evidence>
<dbReference type="InterPro" id="IPR038239">
    <property type="entry name" value="Clp1_N_sf"/>
</dbReference>
<feature type="domain" description="Clp1 C-terminal" evidence="10">
    <location>
        <begin position="467"/>
        <end position="601"/>
    </location>
</feature>
<dbReference type="GO" id="GO:0005849">
    <property type="term" value="C:mRNA cleavage factor complex"/>
    <property type="evidence" value="ECO:0007669"/>
    <property type="project" value="UniProtKB-UniRule"/>
</dbReference>
<dbReference type="InterPro" id="IPR028606">
    <property type="entry name" value="Clp1"/>
</dbReference>
<evidence type="ECO:0000256" key="6">
    <source>
        <dbReference type="ARBA" id="ARBA00022840"/>
    </source>
</evidence>
<evidence type="ECO:0000256" key="1">
    <source>
        <dbReference type="ARBA" id="ARBA00004123"/>
    </source>
</evidence>
<dbReference type="HAMAP" id="MF_03035">
    <property type="entry name" value="Clp1"/>
    <property type="match status" value="1"/>
</dbReference>
<dbReference type="InterPro" id="IPR010655">
    <property type="entry name" value="Clp1_C"/>
</dbReference>
<feature type="binding site" evidence="8">
    <location>
        <position position="65"/>
    </location>
    <ligand>
        <name>ATP</name>
        <dbReference type="ChEBI" id="CHEBI:30616"/>
    </ligand>
</feature>
<evidence type="ECO:0000256" key="9">
    <source>
        <dbReference type="SAM" id="MobiDB-lite"/>
    </source>
</evidence>
<evidence type="ECO:0000313" key="14">
    <source>
        <dbReference type="Proteomes" id="UP000245771"/>
    </source>
</evidence>
<proteinExistence type="inferred from homology"/>
<feature type="region of interest" description="Disordered" evidence="9">
    <location>
        <begin position="201"/>
        <end position="223"/>
    </location>
</feature>
<comment type="subcellular location">
    <subcellularLocation>
        <location evidence="1 8">Nucleus</location>
    </subcellularLocation>
</comment>
<evidence type="ECO:0000256" key="5">
    <source>
        <dbReference type="ARBA" id="ARBA00022741"/>
    </source>
</evidence>
<dbReference type="Gene3D" id="3.40.50.300">
    <property type="entry name" value="P-loop containing nucleotide triphosphate hydrolases"/>
    <property type="match status" value="1"/>
</dbReference>
<dbReference type="GO" id="GO:0051731">
    <property type="term" value="F:polynucleotide 5'-hydroxyl-kinase activity"/>
    <property type="evidence" value="ECO:0007669"/>
    <property type="project" value="InterPro"/>
</dbReference>
<dbReference type="InterPro" id="IPR032319">
    <property type="entry name" value="CLP1_P"/>
</dbReference>
<evidence type="ECO:0000313" key="13">
    <source>
        <dbReference type="EMBL" id="PWN36361.1"/>
    </source>
</evidence>
<dbReference type="InterPro" id="IPR038238">
    <property type="entry name" value="Clp1_C_sf"/>
</dbReference>
<keyword evidence="5 8" id="KW-0547">Nucleotide-binding</keyword>
<reference evidence="13 14" key="1">
    <citation type="journal article" date="2018" name="Mol. Biol. Evol.">
        <title>Broad Genomic Sampling Reveals a Smut Pathogenic Ancestry of the Fungal Clade Ustilaginomycotina.</title>
        <authorList>
            <person name="Kijpornyongpan T."/>
            <person name="Mondo S.J."/>
            <person name="Barry K."/>
            <person name="Sandor L."/>
            <person name="Lee J."/>
            <person name="Lipzen A."/>
            <person name="Pangilinan J."/>
            <person name="LaButti K."/>
            <person name="Hainaut M."/>
            <person name="Henrissat B."/>
            <person name="Grigoriev I.V."/>
            <person name="Spatafora J.W."/>
            <person name="Aime M.C."/>
        </authorList>
    </citation>
    <scope>NUCLEOTIDE SEQUENCE [LARGE SCALE GENOMIC DNA]</scope>
    <source>
        <strain evidence="13 14">MCA 3882</strain>
    </source>
</reference>
<keyword evidence="4 8" id="KW-0507">mRNA processing</keyword>
<evidence type="ECO:0000256" key="8">
    <source>
        <dbReference type="HAMAP-Rule" id="MF_03035"/>
    </source>
</evidence>
<evidence type="ECO:0000256" key="7">
    <source>
        <dbReference type="ARBA" id="ARBA00023242"/>
    </source>
</evidence>
<keyword evidence="14" id="KW-1185">Reference proteome</keyword>
<name>A0A316VK11_9BASI</name>
<evidence type="ECO:0000259" key="10">
    <source>
        <dbReference type="Pfam" id="PF06807"/>
    </source>
</evidence>
<evidence type="ECO:0000259" key="11">
    <source>
        <dbReference type="Pfam" id="PF16573"/>
    </source>
</evidence>
<evidence type="ECO:0000256" key="3">
    <source>
        <dbReference type="ARBA" id="ARBA00019824"/>
    </source>
</evidence>
<dbReference type="InterPro" id="IPR045116">
    <property type="entry name" value="Clp1/Grc3"/>
</dbReference>
<comment type="similarity">
    <text evidence="8">Belongs to the Clp1 family. Clp1 subfamily.</text>
</comment>
<dbReference type="InterPro" id="IPR032324">
    <property type="entry name" value="Clp1_N"/>
</dbReference>
<dbReference type="PANTHER" id="PTHR12755:SF6">
    <property type="entry name" value="POLYRIBONUCLEOTIDE 5'-HYDROXYL-KINASE CLP1"/>
    <property type="match status" value="1"/>
</dbReference>
<dbReference type="AlphaFoldDB" id="A0A316VK11"/>
<dbReference type="GO" id="GO:0031124">
    <property type="term" value="P:mRNA 3'-end processing"/>
    <property type="evidence" value="ECO:0007669"/>
    <property type="project" value="UniProtKB-UniRule"/>
</dbReference>
<sequence>MSNNHNAAIRVQELPPRSELRFELEPKERLSVRLIPGSGDCNVFGADLIPGTTADRWYTFGDETKACLATLNGCQLELIGTVTTEYLAEDESIAPLMRMYANVHLYLEAKRIDARNWLKEDIKRPGSSSIFNTLAQSSLVLSNEGVPIDFDTDVNAEDPIYRPQGQGPRVMVVGPESSGKSTLIKYLANYALKSPAICNPAQAKTDKGDESSQEATSDANGWWPSIVSLDPSTGSAPLPCTLSILPLSPIPQAALPSPSPAFPYGLTTSTTGALPPVASAAHTSNTHSLWLGRENARDNERHTKRAVDWLALALEKRLARDPRARCSGVLIDTPGIITADAKNRYPLLQHYVKALKVDTIIVLGHEKLNVEMTKLFGAQGSGISVVKLPKSDGVVEFDSSFKQKLRSLQIRNYFYGGSSYKKKEENSGAQDENGENLNEDGMEKTSKDSINNIAPSHVEPLGGLPLLSPYSTTLPFDVLEVYSVGQESKAPSSALPIGAQSVSSATQLVKLDHANSAIDQSNLLHSILAIIQPPRGGGGPGVADSKVDPPPTDDELLGAPVLGFVHVAEVDATRKKITVLSPSPGRLPSKTALIGTLDWQDL</sequence>
<gene>
    <name evidence="8" type="primary">CLP1</name>
    <name evidence="13" type="ORF">FA14DRAFT_190252</name>
</gene>
<comment type="subunit">
    <text evidence="8">Component of a pre-mRNA cleavage factor complex. Interacts directly with PCF11.</text>
</comment>
<feature type="domain" description="Clp1 P-loop" evidence="12">
    <location>
        <begin position="220"/>
        <end position="416"/>
    </location>
</feature>
<keyword evidence="6 8" id="KW-0067">ATP-binding</keyword>
<organism evidence="13 14">
    <name type="scientific">Meira miltonrushii</name>
    <dbReference type="NCBI Taxonomy" id="1280837"/>
    <lineage>
        <taxon>Eukaryota</taxon>
        <taxon>Fungi</taxon>
        <taxon>Dikarya</taxon>
        <taxon>Basidiomycota</taxon>
        <taxon>Ustilaginomycotina</taxon>
        <taxon>Exobasidiomycetes</taxon>
        <taxon>Exobasidiales</taxon>
        <taxon>Brachybasidiaceae</taxon>
        <taxon>Meira</taxon>
    </lineage>
</organism>
<dbReference type="InterPro" id="IPR027417">
    <property type="entry name" value="P-loop_NTPase"/>
</dbReference>
<dbReference type="Gene3D" id="2.40.30.330">
    <property type="entry name" value="Pre-mRNA cleavage complex subunit Clp1, C-terminal domain"/>
    <property type="match status" value="1"/>
</dbReference>
<feature type="region of interest" description="Disordered" evidence="9">
    <location>
        <begin position="421"/>
        <end position="450"/>
    </location>
</feature>
<keyword evidence="7 8" id="KW-0539">Nucleus</keyword>
<feature type="binding site" evidence="8">
    <location>
        <begin position="177"/>
        <end position="182"/>
    </location>
    <ligand>
        <name>ATP</name>
        <dbReference type="ChEBI" id="CHEBI:30616"/>
    </ligand>
</feature>
<evidence type="ECO:0000256" key="2">
    <source>
        <dbReference type="ARBA" id="ARBA00018706"/>
    </source>
</evidence>
<dbReference type="FunCoup" id="A0A316VK11">
    <property type="interactions" value="530"/>
</dbReference>